<evidence type="ECO:0000313" key="7">
    <source>
        <dbReference type="EMBL" id="KAL1310855.1"/>
    </source>
</evidence>
<protein>
    <recommendedName>
        <fullName evidence="4">Ornithine decarboxylase antizyme</fullName>
    </recommendedName>
</protein>
<dbReference type="Gene3D" id="3.40.630.60">
    <property type="match status" value="1"/>
</dbReference>
<reference evidence="7 8" key="1">
    <citation type="submission" date="2024-07" db="EMBL/GenBank/DDBJ databases">
        <title>Draft sequence of the Neodothiora populina.</title>
        <authorList>
            <person name="Drown D.D."/>
            <person name="Schuette U.S."/>
            <person name="Buechlein A.B."/>
            <person name="Rusch D.R."/>
            <person name="Winton L.W."/>
            <person name="Adams G.A."/>
        </authorList>
    </citation>
    <scope>NUCLEOTIDE SEQUENCE [LARGE SCALE GENOMIC DNA]</scope>
    <source>
        <strain evidence="7 8">CPC 39397</strain>
    </source>
</reference>
<evidence type="ECO:0000256" key="2">
    <source>
        <dbReference type="ARBA" id="ARBA00008796"/>
    </source>
</evidence>
<evidence type="ECO:0000256" key="4">
    <source>
        <dbReference type="ARBA" id="ARBA00017712"/>
    </source>
</evidence>
<evidence type="ECO:0000256" key="5">
    <source>
        <dbReference type="ARBA" id="ARBA00022758"/>
    </source>
</evidence>
<dbReference type="PANTHER" id="PTHR10279:SF10">
    <property type="entry name" value="ORNITHINE DECARBOXYLASE ANTIZYME"/>
    <property type="match status" value="1"/>
</dbReference>
<accession>A0ABR3PMW5</accession>
<dbReference type="SUPFAM" id="SSF55729">
    <property type="entry name" value="Acyl-CoA N-acyltransferases (Nat)"/>
    <property type="match status" value="1"/>
</dbReference>
<feature type="region of interest" description="Disordered" evidence="6">
    <location>
        <begin position="1"/>
        <end position="36"/>
    </location>
</feature>
<dbReference type="GeneID" id="95974790"/>
<comment type="subunit">
    <text evidence="3">Interacts with ODC and thereby sterically blocks ODC homodimerization.</text>
</comment>
<evidence type="ECO:0000313" key="8">
    <source>
        <dbReference type="Proteomes" id="UP001562354"/>
    </source>
</evidence>
<comment type="caution">
    <text evidence="7">The sequence shown here is derived from an EMBL/GenBank/DDBJ whole genome shotgun (WGS) entry which is preliminary data.</text>
</comment>
<feature type="compositionally biased region" description="Basic and acidic residues" evidence="6">
    <location>
        <begin position="1"/>
        <end position="17"/>
    </location>
</feature>
<organism evidence="7 8">
    <name type="scientific">Neodothiora populina</name>
    <dbReference type="NCBI Taxonomy" id="2781224"/>
    <lineage>
        <taxon>Eukaryota</taxon>
        <taxon>Fungi</taxon>
        <taxon>Dikarya</taxon>
        <taxon>Ascomycota</taxon>
        <taxon>Pezizomycotina</taxon>
        <taxon>Dothideomycetes</taxon>
        <taxon>Dothideomycetidae</taxon>
        <taxon>Dothideales</taxon>
        <taxon>Dothioraceae</taxon>
        <taxon>Neodothiora</taxon>
    </lineage>
</organism>
<dbReference type="PANTHER" id="PTHR10279">
    <property type="entry name" value="ORNITHINE DECARBOXYLASE ANTIZYME"/>
    <property type="match status" value="1"/>
</dbReference>
<name>A0ABR3PMW5_9PEZI</name>
<comment type="similarity">
    <text evidence="2">Belongs to the ODC antizyme family.</text>
</comment>
<proteinExistence type="inferred from homology"/>
<dbReference type="InterPro" id="IPR016181">
    <property type="entry name" value="Acyl_CoA_acyltransferase"/>
</dbReference>
<keyword evidence="5" id="KW-0688">Ribosomal frameshifting</keyword>
<dbReference type="EMBL" id="JBFMKM010000003">
    <property type="protein sequence ID" value="KAL1310855.1"/>
    <property type="molecule type" value="Genomic_DNA"/>
</dbReference>
<evidence type="ECO:0000256" key="6">
    <source>
        <dbReference type="SAM" id="MobiDB-lite"/>
    </source>
</evidence>
<sequence>MSINKDRQQCRLGRHDSGAQLPTPSPSSDGFGASYPVPSTTGSHVMEWVEIWDYAGGVHFRGFVAEKDGSRALFVFFDNPVIGKDLKQGLMSLLELASGDDFECSKLVVCVDRSADGEDVKDLTRDLGWVGFELATLDEWSNTPACISDKWLFLEMEV</sequence>
<comment type="function">
    <text evidence="1">Ornithine decarboxylase (ODC) antizyme protein that negatively regulates ODC activity and intracellular polyamine biosynthesis in response to increased intracellular polyamine levels. Binds to ODC monomers, inhibiting the assembly of the functional ODC homodimer, and targets the monomers for ubiquitin-independent proteolytic destruction by the 26S proteasome.</text>
</comment>
<gene>
    <name evidence="7" type="ORF">AAFC00_001087</name>
</gene>
<dbReference type="Pfam" id="PF02100">
    <property type="entry name" value="ODC_AZ"/>
    <property type="match status" value="1"/>
</dbReference>
<evidence type="ECO:0000256" key="3">
    <source>
        <dbReference type="ARBA" id="ARBA00011486"/>
    </source>
</evidence>
<dbReference type="InterPro" id="IPR002993">
    <property type="entry name" value="ODC_AZ"/>
</dbReference>
<dbReference type="Proteomes" id="UP001562354">
    <property type="component" value="Unassembled WGS sequence"/>
</dbReference>
<keyword evidence="8" id="KW-1185">Reference proteome</keyword>
<evidence type="ECO:0000256" key="1">
    <source>
        <dbReference type="ARBA" id="ARBA00002307"/>
    </source>
</evidence>
<dbReference type="RefSeq" id="XP_069203704.1">
    <property type="nucleotide sequence ID" value="XM_069340230.1"/>
</dbReference>
<dbReference type="InterPro" id="IPR038581">
    <property type="entry name" value="ODC_AZ_sf"/>
</dbReference>